<dbReference type="InterPro" id="IPR047057">
    <property type="entry name" value="MerR_fam"/>
</dbReference>
<reference evidence="4" key="2">
    <citation type="journal article" date="2021" name="PeerJ">
        <title>Extensive microbial diversity within the chicken gut microbiome revealed by metagenomics and culture.</title>
        <authorList>
            <person name="Gilroy R."/>
            <person name="Ravi A."/>
            <person name="Getino M."/>
            <person name="Pursley I."/>
            <person name="Horton D.L."/>
            <person name="Alikhan N.F."/>
            <person name="Baker D."/>
            <person name="Gharbi K."/>
            <person name="Hall N."/>
            <person name="Watson M."/>
            <person name="Adriaenssens E.M."/>
            <person name="Foster-Nyarko E."/>
            <person name="Jarju S."/>
            <person name="Secka A."/>
            <person name="Antonio M."/>
            <person name="Oren A."/>
            <person name="Chaudhuri R.R."/>
            <person name="La Ragione R."/>
            <person name="Hildebrand F."/>
            <person name="Pallen M.J."/>
        </authorList>
    </citation>
    <scope>NUCLEOTIDE SEQUENCE</scope>
    <source>
        <strain evidence="4">ChiSxjej2B14-8506</strain>
    </source>
</reference>
<protein>
    <submittedName>
        <fullName evidence="4">MerR family transcriptional regulator</fullName>
    </submittedName>
</protein>
<organism evidence="4 5">
    <name type="scientific">Candidatus Fimadaptatus faecigallinarum</name>
    <dbReference type="NCBI Taxonomy" id="2840814"/>
    <lineage>
        <taxon>Bacteria</taxon>
        <taxon>Bacillati</taxon>
        <taxon>Bacillota</taxon>
        <taxon>Clostridia</taxon>
        <taxon>Eubacteriales</taxon>
        <taxon>Candidatus Fimadaptatus</taxon>
    </lineage>
</organism>
<keyword evidence="2" id="KW-0175">Coiled coil</keyword>
<dbReference type="PRINTS" id="PR00040">
    <property type="entry name" value="HTHMERR"/>
</dbReference>
<feature type="domain" description="HTH merR-type" evidence="3">
    <location>
        <begin position="1"/>
        <end position="71"/>
    </location>
</feature>
<dbReference type="Pfam" id="PF13411">
    <property type="entry name" value="MerR_1"/>
    <property type="match status" value="1"/>
</dbReference>
<dbReference type="CDD" id="cd01109">
    <property type="entry name" value="HTH_YyaN"/>
    <property type="match status" value="1"/>
</dbReference>
<name>A0A9D1LPH7_9FIRM</name>
<dbReference type="GO" id="GO:0003677">
    <property type="term" value="F:DNA binding"/>
    <property type="evidence" value="ECO:0007669"/>
    <property type="project" value="UniProtKB-KW"/>
</dbReference>
<keyword evidence="1" id="KW-0238">DNA-binding</keyword>
<dbReference type="SMART" id="SM00422">
    <property type="entry name" value="HTH_MERR"/>
    <property type="match status" value="1"/>
</dbReference>
<dbReference type="Gene3D" id="1.10.1660.10">
    <property type="match status" value="1"/>
</dbReference>
<accession>A0A9D1LPH7</accession>
<dbReference type="GO" id="GO:0003700">
    <property type="term" value="F:DNA-binding transcription factor activity"/>
    <property type="evidence" value="ECO:0007669"/>
    <property type="project" value="InterPro"/>
</dbReference>
<sequence>MEYSIRQAARLSGLSEHTLRFYDREGLLPNIGRTASGVRRFSEEDIEWLGMICCLKSTGMSIKQMRRFVELSMKGDCTLGARLDMLDEHKRNVEAQLADMQRHLNKVNCKIEYYRRKLDEYARTTDAGMNVGGR</sequence>
<evidence type="ECO:0000313" key="5">
    <source>
        <dbReference type="Proteomes" id="UP000824123"/>
    </source>
</evidence>
<dbReference type="SUPFAM" id="SSF46955">
    <property type="entry name" value="Putative DNA-binding domain"/>
    <property type="match status" value="1"/>
</dbReference>
<dbReference type="AlphaFoldDB" id="A0A9D1LPH7"/>
<dbReference type="EMBL" id="DVNK01000002">
    <property type="protein sequence ID" value="HIU45670.1"/>
    <property type="molecule type" value="Genomic_DNA"/>
</dbReference>
<comment type="caution">
    <text evidence="4">The sequence shown here is derived from an EMBL/GenBank/DDBJ whole genome shotgun (WGS) entry which is preliminary data.</text>
</comment>
<gene>
    <name evidence="4" type="ORF">IAC59_00250</name>
</gene>
<evidence type="ECO:0000313" key="4">
    <source>
        <dbReference type="EMBL" id="HIU45670.1"/>
    </source>
</evidence>
<dbReference type="InterPro" id="IPR009061">
    <property type="entry name" value="DNA-bd_dom_put_sf"/>
</dbReference>
<dbReference type="InterPro" id="IPR000551">
    <property type="entry name" value="MerR-type_HTH_dom"/>
</dbReference>
<dbReference type="PANTHER" id="PTHR30204">
    <property type="entry name" value="REDOX-CYCLING DRUG-SENSING TRANSCRIPTIONAL ACTIVATOR SOXR"/>
    <property type="match status" value="1"/>
</dbReference>
<feature type="coiled-coil region" evidence="2">
    <location>
        <begin position="83"/>
        <end position="110"/>
    </location>
</feature>
<evidence type="ECO:0000259" key="3">
    <source>
        <dbReference type="PROSITE" id="PS50937"/>
    </source>
</evidence>
<proteinExistence type="predicted"/>
<evidence type="ECO:0000256" key="1">
    <source>
        <dbReference type="ARBA" id="ARBA00023125"/>
    </source>
</evidence>
<dbReference type="Proteomes" id="UP000824123">
    <property type="component" value="Unassembled WGS sequence"/>
</dbReference>
<reference evidence="4" key="1">
    <citation type="submission" date="2020-10" db="EMBL/GenBank/DDBJ databases">
        <authorList>
            <person name="Gilroy R."/>
        </authorList>
    </citation>
    <scope>NUCLEOTIDE SEQUENCE</scope>
    <source>
        <strain evidence="4">ChiSxjej2B14-8506</strain>
    </source>
</reference>
<dbReference type="PROSITE" id="PS50937">
    <property type="entry name" value="HTH_MERR_2"/>
    <property type="match status" value="1"/>
</dbReference>
<dbReference type="PANTHER" id="PTHR30204:SF82">
    <property type="entry name" value="TRANSCRIPTIONAL REGULATOR, MERR FAMILY"/>
    <property type="match status" value="1"/>
</dbReference>
<evidence type="ECO:0000256" key="2">
    <source>
        <dbReference type="SAM" id="Coils"/>
    </source>
</evidence>